<keyword evidence="2" id="KW-0488">Methylation</keyword>
<dbReference type="Pfam" id="PF07963">
    <property type="entry name" value="N_methyl"/>
    <property type="match status" value="1"/>
</dbReference>
<name>A0A0G1VH68_9BACT</name>
<evidence type="ECO:0000313" key="8">
    <source>
        <dbReference type="Proteomes" id="UP000034589"/>
    </source>
</evidence>
<dbReference type="GO" id="GO:0015627">
    <property type="term" value="C:type II protein secretion system complex"/>
    <property type="evidence" value="ECO:0007669"/>
    <property type="project" value="InterPro"/>
</dbReference>
<evidence type="ECO:0000256" key="1">
    <source>
        <dbReference type="ARBA" id="ARBA00004167"/>
    </source>
</evidence>
<evidence type="ECO:0000313" key="7">
    <source>
        <dbReference type="EMBL" id="KKW05903.1"/>
    </source>
</evidence>
<evidence type="ECO:0000256" key="4">
    <source>
        <dbReference type="ARBA" id="ARBA00022989"/>
    </source>
</evidence>
<sequence length="169" mass="17248">MTMFSKRSLDTSASRGFTLIELLVVVAIIGILSSIVLASLNSARKKGRDARRVADIKQLQLALELYYDANTTTGYPTTLAPLATDGFIAVIPKDPLGATDYSYAALGSAGSCTGYHIGATLETANAALDGDADAAADAGICGSVADFAGADSGKCNAADQGTACYDAKP</sequence>
<evidence type="ECO:0000256" key="6">
    <source>
        <dbReference type="SAM" id="Phobius"/>
    </source>
</evidence>
<dbReference type="InterPro" id="IPR045584">
    <property type="entry name" value="Pilin-like"/>
</dbReference>
<evidence type="ECO:0000256" key="5">
    <source>
        <dbReference type="ARBA" id="ARBA00023136"/>
    </source>
</evidence>
<proteinExistence type="predicted"/>
<protein>
    <submittedName>
        <fullName evidence="7">Prepilin-type N-cleavage/methylation domain protein</fullName>
    </submittedName>
</protein>
<dbReference type="NCBIfam" id="TIGR02532">
    <property type="entry name" value="IV_pilin_GFxxxE"/>
    <property type="match status" value="1"/>
</dbReference>
<dbReference type="GO" id="GO:0016020">
    <property type="term" value="C:membrane"/>
    <property type="evidence" value="ECO:0007669"/>
    <property type="project" value="UniProtKB-SubCell"/>
</dbReference>
<keyword evidence="4 6" id="KW-1133">Transmembrane helix</keyword>
<dbReference type="PROSITE" id="PS00409">
    <property type="entry name" value="PROKAR_NTER_METHYL"/>
    <property type="match status" value="1"/>
</dbReference>
<gene>
    <name evidence="7" type="ORF">UY39_C0047G0002</name>
</gene>
<accession>A0A0G1VH68</accession>
<reference evidence="7 8" key="1">
    <citation type="journal article" date="2015" name="Nature">
        <title>rRNA introns, odd ribosomes, and small enigmatic genomes across a large radiation of phyla.</title>
        <authorList>
            <person name="Brown C.T."/>
            <person name="Hug L.A."/>
            <person name="Thomas B.C."/>
            <person name="Sharon I."/>
            <person name="Castelle C.J."/>
            <person name="Singh A."/>
            <person name="Wilkins M.J."/>
            <person name="Williams K.H."/>
            <person name="Banfield J.F."/>
        </authorList>
    </citation>
    <scope>NUCLEOTIDE SEQUENCE [LARGE SCALE GENOMIC DNA]</scope>
</reference>
<dbReference type="Proteomes" id="UP000034589">
    <property type="component" value="Unassembled WGS sequence"/>
</dbReference>
<dbReference type="PANTHER" id="PTHR30093:SF44">
    <property type="entry name" value="TYPE II SECRETION SYSTEM CORE PROTEIN G"/>
    <property type="match status" value="1"/>
</dbReference>
<evidence type="ECO:0000256" key="3">
    <source>
        <dbReference type="ARBA" id="ARBA00022692"/>
    </source>
</evidence>
<dbReference type="EMBL" id="LCPV01000047">
    <property type="protein sequence ID" value="KKW05903.1"/>
    <property type="molecule type" value="Genomic_DNA"/>
</dbReference>
<dbReference type="InterPro" id="IPR012902">
    <property type="entry name" value="N_methyl_site"/>
</dbReference>
<comment type="caution">
    <text evidence="7">The sequence shown here is derived from an EMBL/GenBank/DDBJ whole genome shotgun (WGS) entry which is preliminary data.</text>
</comment>
<keyword evidence="3 6" id="KW-0812">Transmembrane</keyword>
<dbReference type="SUPFAM" id="SSF54523">
    <property type="entry name" value="Pili subunits"/>
    <property type="match status" value="1"/>
</dbReference>
<organism evidence="7 8">
    <name type="scientific">Candidatus Kaiserbacteria bacterium GW2011_GWC2_49_12</name>
    <dbReference type="NCBI Taxonomy" id="1618675"/>
    <lineage>
        <taxon>Bacteria</taxon>
        <taxon>Candidatus Kaiseribacteriota</taxon>
    </lineage>
</organism>
<dbReference type="PRINTS" id="PR00813">
    <property type="entry name" value="BCTERIALGSPG"/>
</dbReference>
<dbReference type="GO" id="GO:0015628">
    <property type="term" value="P:protein secretion by the type II secretion system"/>
    <property type="evidence" value="ECO:0007669"/>
    <property type="project" value="InterPro"/>
</dbReference>
<dbReference type="PANTHER" id="PTHR30093">
    <property type="entry name" value="GENERAL SECRETION PATHWAY PROTEIN G"/>
    <property type="match status" value="1"/>
</dbReference>
<dbReference type="InterPro" id="IPR000983">
    <property type="entry name" value="Bac_GSPG_pilin"/>
</dbReference>
<keyword evidence="5 6" id="KW-0472">Membrane</keyword>
<dbReference type="Gene3D" id="3.30.700.10">
    <property type="entry name" value="Glycoprotein, Type 4 Pilin"/>
    <property type="match status" value="1"/>
</dbReference>
<comment type="subcellular location">
    <subcellularLocation>
        <location evidence="1">Membrane</location>
        <topology evidence="1">Single-pass membrane protein</topology>
    </subcellularLocation>
</comment>
<dbReference type="AlphaFoldDB" id="A0A0G1VH68"/>
<evidence type="ECO:0000256" key="2">
    <source>
        <dbReference type="ARBA" id="ARBA00022481"/>
    </source>
</evidence>
<feature type="transmembrane region" description="Helical" evidence="6">
    <location>
        <begin position="20"/>
        <end position="43"/>
    </location>
</feature>